<dbReference type="Proteomes" id="UP001642484">
    <property type="component" value="Unassembled WGS sequence"/>
</dbReference>
<comment type="caution">
    <text evidence="3">The sequence shown here is derived from an EMBL/GenBank/DDBJ whole genome shotgun (WGS) entry which is preliminary data.</text>
</comment>
<protein>
    <submittedName>
        <fullName evidence="3">Uncharacterized protein</fullName>
    </submittedName>
</protein>
<evidence type="ECO:0000313" key="1">
    <source>
        <dbReference type="EMBL" id="CAK8988009.1"/>
    </source>
</evidence>
<evidence type="ECO:0000313" key="2">
    <source>
        <dbReference type="EMBL" id="CAK9012027.1"/>
    </source>
</evidence>
<gene>
    <name evidence="2" type="ORF">CCMP2556_LOCUS10691</name>
    <name evidence="3" type="ORF">CCMP2556_LOCUS10692</name>
    <name evidence="1" type="ORF">CCMP2556_LOCUS1097</name>
</gene>
<proteinExistence type="predicted"/>
<dbReference type="EMBL" id="CAXAMN010005042">
    <property type="protein sequence ID" value="CAK9012029.1"/>
    <property type="molecule type" value="Genomic_DNA"/>
</dbReference>
<sequence length="630" mass="69908">MRPTNRAGAMVNGFDAIAKGQHIEQTGLKPQLLPLGSVCMEMNPKKRSQRLAANVAMCEKASGMLGSVNGQEKFLSLGTSHFVMYCRALQQHATAPDGSKLQPLPEFLPLLQEGWKWTILSYQIEDEFPTFTSSCQATLNSVNSAAKMVGEVESMLQIAAYLEAGSTLQAAVDMVKSTAPACASYLQQVADFARQFLGGTGFPLLKQLKDYCLKFGPTILVGEDNMALLAYHDFRVQGDQMLFTRLALLTTMLTTTKVSDGVSKLIVKSDFDKMTRSLQKQAVQMERILREAWRQEDHHVTPERKASAFGKLSVRMCLLLLGKQKFGRDPVLDSFEEITKMYGEDLAGTKPEVSLSSSTTAKPKCQPVRDLLNASAQEVALLQNSHLHLDGRYQHKDYPEIVFTLAEVTDGQCKFLHKPLFGEEVSVLVDFADVKTWKATKRQASTLIPKDVAMSRLAWKTPSWVAEQMKTYTQQVVNKTFLDKLPEVELQFSLFPCAVHTATKIKKNDLQLYPVGTIQPVKDSESHKLRGIPVQYKGAKFQIMPPRALSSLEEDVPGTLVPFHCLSQTEDESEVNMQLKWMTVKGVSIPSFINSASLAANATLCIVKQPWEFPGSTASVSTPVKKRKTN</sequence>
<organism evidence="3 4">
    <name type="scientific">Durusdinium trenchii</name>
    <dbReference type="NCBI Taxonomy" id="1381693"/>
    <lineage>
        <taxon>Eukaryota</taxon>
        <taxon>Sar</taxon>
        <taxon>Alveolata</taxon>
        <taxon>Dinophyceae</taxon>
        <taxon>Suessiales</taxon>
        <taxon>Symbiodiniaceae</taxon>
        <taxon>Durusdinium</taxon>
    </lineage>
</organism>
<accession>A0ABP0JC88</accession>
<evidence type="ECO:0000313" key="3">
    <source>
        <dbReference type="EMBL" id="CAK9012029.1"/>
    </source>
</evidence>
<name>A0ABP0JC88_9DINO</name>
<evidence type="ECO:0000313" key="4">
    <source>
        <dbReference type="Proteomes" id="UP001642484"/>
    </source>
</evidence>
<dbReference type="EMBL" id="CAXAMN010005041">
    <property type="protein sequence ID" value="CAK9012027.1"/>
    <property type="molecule type" value="Genomic_DNA"/>
</dbReference>
<keyword evidence="4" id="KW-1185">Reference proteome</keyword>
<reference evidence="3 4" key="1">
    <citation type="submission" date="2024-02" db="EMBL/GenBank/DDBJ databases">
        <authorList>
            <person name="Chen Y."/>
            <person name="Shah S."/>
            <person name="Dougan E. K."/>
            <person name="Thang M."/>
            <person name="Chan C."/>
        </authorList>
    </citation>
    <scope>NUCLEOTIDE SEQUENCE [LARGE SCALE GENOMIC DNA]</scope>
</reference>
<dbReference type="EMBL" id="CAXAMN010000344">
    <property type="protein sequence ID" value="CAK8988009.1"/>
    <property type="molecule type" value="Genomic_DNA"/>
</dbReference>